<feature type="transmembrane region" description="Helical" evidence="17">
    <location>
        <begin position="251"/>
        <end position="272"/>
    </location>
</feature>
<evidence type="ECO:0000256" key="7">
    <source>
        <dbReference type="ARBA" id="ARBA00022801"/>
    </source>
</evidence>
<keyword evidence="11 17" id="KW-0472">Membrane</keyword>
<feature type="transmembrane region" description="Helical" evidence="17">
    <location>
        <begin position="220"/>
        <end position="239"/>
    </location>
</feature>
<feature type="transmembrane region" description="Helical" evidence="17">
    <location>
        <begin position="188"/>
        <end position="208"/>
    </location>
</feature>
<evidence type="ECO:0000256" key="9">
    <source>
        <dbReference type="ARBA" id="ARBA00022984"/>
    </source>
</evidence>
<keyword evidence="10 17" id="KW-1133">Transmembrane helix</keyword>
<dbReference type="EMBL" id="CP118848">
    <property type="protein sequence ID" value="WHI59480.1"/>
    <property type="molecule type" value="Genomic_DNA"/>
</dbReference>
<organism evidence="18 19">
    <name type="scientific">Mammaliicoccus lentus</name>
    <name type="common">Staphylococcus lentus</name>
    <dbReference type="NCBI Taxonomy" id="42858"/>
    <lineage>
        <taxon>Bacteria</taxon>
        <taxon>Bacillati</taxon>
        <taxon>Bacillota</taxon>
        <taxon>Bacilli</taxon>
        <taxon>Bacillales</taxon>
        <taxon>Staphylococcaceae</taxon>
        <taxon>Mammaliicoccus</taxon>
    </lineage>
</organism>
<dbReference type="GO" id="GO:0008360">
    <property type="term" value="P:regulation of cell shape"/>
    <property type="evidence" value="ECO:0007669"/>
    <property type="project" value="UniProtKB-KW"/>
</dbReference>
<dbReference type="AlphaFoldDB" id="A0AAX3W291"/>
<dbReference type="GO" id="GO:0046677">
    <property type="term" value="P:response to antibiotic"/>
    <property type="evidence" value="ECO:0007669"/>
    <property type="project" value="UniProtKB-UniRule"/>
</dbReference>
<name>A0AAX3W291_MAMLE</name>
<dbReference type="InterPro" id="IPR003824">
    <property type="entry name" value="UppP"/>
</dbReference>
<dbReference type="PANTHER" id="PTHR30622:SF2">
    <property type="entry name" value="UNDECAPRENYL-DIPHOSPHATASE"/>
    <property type="match status" value="1"/>
</dbReference>
<sequence length="273" mass="29897">MLLIEIIKYIFLGLLQGVTEPIPVSSSGHLVMAQEFLGLHTEGLTFEIFVNTASLVAVLILFRKDIIKLIVDTLKFIKGDRTEEVIRNFRFAMYLVVATIPAGVLGLIFNDIIGDTKSVMLVGFMLIVTGIALWFIKNKRGQKLDKDLTLKDAIIVGLFQAIALIPGLSRSGATIVGALGVGMNQKTAFKFSFLLYIPVSLGTALLGIKDIIQTPPDSSLMISYIFAFVASLVASYFSLKWLKGIMERGQLGIFSKYCFVVGPLAIILALIFL</sequence>
<feature type="transmembrane region" description="Helical" evidence="17">
    <location>
        <begin position="44"/>
        <end position="62"/>
    </location>
</feature>
<evidence type="ECO:0000256" key="1">
    <source>
        <dbReference type="ARBA" id="ARBA00004651"/>
    </source>
</evidence>
<evidence type="ECO:0000256" key="11">
    <source>
        <dbReference type="ARBA" id="ARBA00023136"/>
    </source>
</evidence>
<dbReference type="GO" id="GO:0005886">
    <property type="term" value="C:plasma membrane"/>
    <property type="evidence" value="ECO:0007669"/>
    <property type="project" value="UniProtKB-SubCell"/>
</dbReference>
<comment type="similarity">
    <text evidence="2 17">Belongs to the UppP family.</text>
</comment>
<evidence type="ECO:0000256" key="6">
    <source>
        <dbReference type="ARBA" id="ARBA00022692"/>
    </source>
</evidence>
<dbReference type="Proteomes" id="UP001223261">
    <property type="component" value="Chromosome"/>
</dbReference>
<evidence type="ECO:0000256" key="5">
    <source>
        <dbReference type="ARBA" id="ARBA00022475"/>
    </source>
</evidence>
<feature type="transmembrane region" description="Helical" evidence="17">
    <location>
        <begin position="119"/>
        <end position="136"/>
    </location>
</feature>
<evidence type="ECO:0000313" key="19">
    <source>
        <dbReference type="Proteomes" id="UP001223261"/>
    </source>
</evidence>
<evidence type="ECO:0000256" key="4">
    <source>
        <dbReference type="ARBA" id="ARBA00021581"/>
    </source>
</evidence>
<dbReference type="GO" id="GO:0071555">
    <property type="term" value="P:cell wall organization"/>
    <property type="evidence" value="ECO:0007669"/>
    <property type="project" value="UniProtKB-KW"/>
</dbReference>
<evidence type="ECO:0000256" key="10">
    <source>
        <dbReference type="ARBA" id="ARBA00022989"/>
    </source>
</evidence>
<reference evidence="18" key="1">
    <citation type="journal article" date="2023" name="Antibiotics">
        <title>Prevalence and Molecular Characterization of Methicillin-Resistant Staphylococci (MRS) and Mammaliicocci (MRM) in Dromedary Camels from Algeria: First Detection of SCCmec-mecC Hybrid in Methicillin-Resistant Mammaliicoccus lentus.</title>
        <authorList>
            <person name="Belhout C."/>
            <person name="Boyen F."/>
            <person name="Vereecke N."/>
            <person name="Theuns S."/>
            <person name="Taibi N."/>
            <person name="Stegger M."/>
            <person name="de la Fe-Rodriguez P.Y."/>
            <person name="Bouayad L."/>
            <person name="Elgroud R."/>
            <person name="Butaye P."/>
        </authorList>
    </citation>
    <scope>NUCLEOTIDE SEQUENCE</scope>
    <source>
        <strain evidence="18">7048</strain>
    </source>
</reference>
<evidence type="ECO:0000256" key="3">
    <source>
        <dbReference type="ARBA" id="ARBA00012374"/>
    </source>
</evidence>
<evidence type="ECO:0000313" key="18">
    <source>
        <dbReference type="EMBL" id="WHI59480.1"/>
    </source>
</evidence>
<comment type="catalytic activity">
    <reaction evidence="16 17">
        <text>di-trans,octa-cis-undecaprenyl diphosphate + H2O = di-trans,octa-cis-undecaprenyl phosphate + phosphate + H(+)</text>
        <dbReference type="Rhea" id="RHEA:28094"/>
        <dbReference type="ChEBI" id="CHEBI:15377"/>
        <dbReference type="ChEBI" id="CHEBI:15378"/>
        <dbReference type="ChEBI" id="CHEBI:43474"/>
        <dbReference type="ChEBI" id="CHEBI:58405"/>
        <dbReference type="ChEBI" id="CHEBI:60392"/>
        <dbReference type="EC" id="3.6.1.27"/>
    </reaction>
</comment>
<evidence type="ECO:0000256" key="15">
    <source>
        <dbReference type="ARBA" id="ARBA00032932"/>
    </source>
</evidence>
<comment type="function">
    <text evidence="17">Catalyzes the dephosphorylation of undecaprenyl diphosphate (UPP). Confers resistance to bacitracin.</text>
</comment>
<keyword evidence="6 17" id="KW-0812">Transmembrane</keyword>
<keyword evidence="9 17" id="KW-0573">Peptidoglycan synthesis</keyword>
<keyword evidence="7 17" id="KW-0378">Hydrolase</keyword>
<accession>A0AAX3W291</accession>
<dbReference type="EC" id="3.6.1.27" evidence="3 17"/>
<dbReference type="GO" id="GO:0009252">
    <property type="term" value="P:peptidoglycan biosynthetic process"/>
    <property type="evidence" value="ECO:0007669"/>
    <property type="project" value="UniProtKB-KW"/>
</dbReference>
<evidence type="ECO:0000256" key="2">
    <source>
        <dbReference type="ARBA" id="ARBA00010621"/>
    </source>
</evidence>
<dbReference type="PANTHER" id="PTHR30622">
    <property type="entry name" value="UNDECAPRENYL-DIPHOSPHATASE"/>
    <property type="match status" value="1"/>
</dbReference>
<evidence type="ECO:0000256" key="14">
    <source>
        <dbReference type="ARBA" id="ARBA00032707"/>
    </source>
</evidence>
<dbReference type="GO" id="GO:0050380">
    <property type="term" value="F:undecaprenyl-diphosphatase activity"/>
    <property type="evidence" value="ECO:0007669"/>
    <property type="project" value="UniProtKB-UniRule"/>
</dbReference>
<comment type="miscellaneous">
    <text evidence="17">Bacitracin is thought to be involved in the inhibition of peptidoglycan synthesis by sequestering undecaprenyl diphosphate, thereby reducing the pool of lipid carrier available.</text>
</comment>
<evidence type="ECO:0000256" key="13">
    <source>
        <dbReference type="ARBA" id="ARBA00023316"/>
    </source>
</evidence>
<comment type="subcellular location">
    <subcellularLocation>
        <location evidence="1 17">Cell membrane</location>
        <topology evidence="1 17">Multi-pass membrane protein</topology>
    </subcellularLocation>
</comment>
<evidence type="ECO:0000256" key="8">
    <source>
        <dbReference type="ARBA" id="ARBA00022960"/>
    </source>
</evidence>
<gene>
    <name evidence="17" type="primary">uppP</name>
    <name evidence="18" type="ORF">PYH69_12245</name>
</gene>
<protein>
    <recommendedName>
        <fullName evidence="4 17">Undecaprenyl-diphosphatase</fullName>
        <ecNumber evidence="3 17">3.6.1.27</ecNumber>
    </recommendedName>
    <alternativeName>
        <fullName evidence="15 17">Bacitracin resistance protein</fullName>
    </alternativeName>
    <alternativeName>
        <fullName evidence="14 17">Undecaprenyl pyrophosphate phosphatase</fullName>
    </alternativeName>
</protein>
<dbReference type="RefSeq" id="WP_282861918.1">
    <property type="nucleotide sequence ID" value="NZ_CP118848.1"/>
</dbReference>
<evidence type="ECO:0000256" key="12">
    <source>
        <dbReference type="ARBA" id="ARBA00023251"/>
    </source>
</evidence>
<evidence type="ECO:0000256" key="17">
    <source>
        <dbReference type="HAMAP-Rule" id="MF_01006"/>
    </source>
</evidence>
<keyword evidence="8 17" id="KW-0133">Cell shape</keyword>
<dbReference type="HAMAP" id="MF_01006">
    <property type="entry name" value="Undec_diphosphatase"/>
    <property type="match status" value="1"/>
</dbReference>
<evidence type="ECO:0000256" key="16">
    <source>
        <dbReference type="ARBA" id="ARBA00047594"/>
    </source>
</evidence>
<keyword evidence="5 17" id="KW-1003">Cell membrane</keyword>
<keyword evidence="13 17" id="KW-0961">Cell wall biogenesis/degradation</keyword>
<dbReference type="Pfam" id="PF02673">
    <property type="entry name" value="BacA"/>
    <property type="match status" value="1"/>
</dbReference>
<feature type="transmembrane region" description="Helical" evidence="17">
    <location>
        <begin position="91"/>
        <end position="113"/>
    </location>
</feature>
<proteinExistence type="inferred from homology"/>
<keyword evidence="12 17" id="KW-0046">Antibiotic resistance</keyword>